<accession>A0A1G2KRJ1</accession>
<organism evidence="1 2">
    <name type="scientific">Candidatus Sungbacteria bacterium RIFCSPHIGHO2_02_FULL_51_29</name>
    <dbReference type="NCBI Taxonomy" id="1802273"/>
    <lineage>
        <taxon>Bacteria</taxon>
        <taxon>Candidatus Sungiibacteriota</taxon>
    </lineage>
</organism>
<sequence>MTLTTHIIIATALSKPFFHADPALVFFIALSSHYLSDAIPHWDYRLGAVRHIEGGDIGEHEVLRDRALITTDLMKIACDIALGSAIVYLAVQPEHTIAGLLPLTLAIAGAVLPDSLQPVYWLGGRWPITWIHRFHTFMHASIRLGRDRWTDNKFILIGKVSQLALLLAALSLAIS</sequence>
<evidence type="ECO:0000313" key="1">
    <source>
        <dbReference type="EMBL" id="OHA02036.1"/>
    </source>
</evidence>
<name>A0A1G2KRJ1_9BACT</name>
<dbReference type="AlphaFoldDB" id="A0A1G2KRJ1"/>
<dbReference type="EMBL" id="MHQL01000048">
    <property type="protein sequence ID" value="OHA02036.1"/>
    <property type="molecule type" value="Genomic_DNA"/>
</dbReference>
<comment type="caution">
    <text evidence="1">The sequence shown here is derived from an EMBL/GenBank/DDBJ whole genome shotgun (WGS) entry which is preliminary data.</text>
</comment>
<evidence type="ECO:0000313" key="2">
    <source>
        <dbReference type="Proteomes" id="UP000177811"/>
    </source>
</evidence>
<proteinExistence type="predicted"/>
<reference evidence="1 2" key="1">
    <citation type="journal article" date="2016" name="Nat. Commun.">
        <title>Thousands of microbial genomes shed light on interconnected biogeochemical processes in an aquifer system.</title>
        <authorList>
            <person name="Anantharaman K."/>
            <person name="Brown C.T."/>
            <person name="Hug L.A."/>
            <person name="Sharon I."/>
            <person name="Castelle C.J."/>
            <person name="Probst A.J."/>
            <person name="Thomas B.C."/>
            <person name="Singh A."/>
            <person name="Wilkins M.J."/>
            <person name="Karaoz U."/>
            <person name="Brodie E.L."/>
            <person name="Williams K.H."/>
            <person name="Hubbard S.S."/>
            <person name="Banfield J.F."/>
        </authorList>
    </citation>
    <scope>NUCLEOTIDE SEQUENCE [LARGE SCALE GENOMIC DNA]</scope>
</reference>
<protein>
    <submittedName>
        <fullName evidence="1">Uncharacterized protein</fullName>
    </submittedName>
</protein>
<gene>
    <name evidence="1" type="ORF">A3C16_05780</name>
</gene>
<dbReference type="Proteomes" id="UP000177811">
    <property type="component" value="Unassembled WGS sequence"/>
</dbReference>